<dbReference type="GeneID" id="39588372"/>
<feature type="region of interest" description="Disordered" evidence="1">
    <location>
        <begin position="164"/>
        <end position="199"/>
    </location>
</feature>
<feature type="region of interest" description="Disordered" evidence="1">
    <location>
        <begin position="18"/>
        <end position="61"/>
    </location>
</feature>
<dbReference type="AlphaFoldDB" id="A0A427XDV7"/>
<dbReference type="Proteomes" id="UP000279236">
    <property type="component" value="Unassembled WGS sequence"/>
</dbReference>
<name>A0A427XDV7_9TREE</name>
<sequence length="331" mass="34931">MTTPSPSLHHNLFTLRTDTGSTSSLSSTSTRHPLYPLGAASLPPPHHGHHTHGAAAAAASAEALATPATPATPRRATWSVKLRNRLRTILLATDPKLDAAALAGDTVLIPIPVAVDPTDRLGRGLGLGLGLGMGLRAGLDSRYALGAAGLEGLELDPRDRATSVAHSMRGWAGMEEDEEEDEDEEDEVEGGRDPPDELDWDWHALSFGLDNDGNSIHDDWDLASLASLPDDLDVYAPTTTTTATSSPLKMHRRQRHAARAQRRPQRRRLQPMGGTEGGHGPDPARPASLAREDTFRGGGAGEASASASVSGGSSAEKERAGARDSGVKYQE</sequence>
<dbReference type="RefSeq" id="XP_028472041.1">
    <property type="nucleotide sequence ID" value="XM_028619468.1"/>
</dbReference>
<feature type="compositionally biased region" description="Low complexity" evidence="1">
    <location>
        <begin position="18"/>
        <end position="31"/>
    </location>
</feature>
<evidence type="ECO:0000313" key="3">
    <source>
        <dbReference type="Proteomes" id="UP000279236"/>
    </source>
</evidence>
<feature type="compositionally biased region" description="Low complexity" evidence="1">
    <location>
        <begin position="302"/>
        <end position="314"/>
    </location>
</feature>
<evidence type="ECO:0000313" key="2">
    <source>
        <dbReference type="EMBL" id="RSH76894.1"/>
    </source>
</evidence>
<feature type="compositionally biased region" description="Basic residues" evidence="1">
    <location>
        <begin position="249"/>
        <end position="269"/>
    </location>
</feature>
<gene>
    <name evidence="2" type="ORF">EHS24_003829</name>
</gene>
<protein>
    <submittedName>
        <fullName evidence="2">Uncharacterized protein</fullName>
    </submittedName>
</protein>
<feature type="compositionally biased region" description="Low complexity" evidence="1">
    <location>
        <begin position="237"/>
        <end position="247"/>
    </location>
</feature>
<evidence type="ECO:0000256" key="1">
    <source>
        <dbReference type="SAM" id="MobiDB-lite"/>
    </source>
</evidence>
<dbReference type="EMBL" id="RSCE01000019">
    <property type="protein sequence ID" value="RSH76894.1"/>
    <property type="molecule type" value="Genomic_DNA"/>
</dbReference>
<proteinExistence type="predicted"/>
<reference evidence="2 3" key="1">
    <citation type="submission" date="2018-11" db="EMBL/GenBank/DDBJ databases">
        <title>Genome sequence of Apiotrichum porosum DSM 27194.</title>
        <authorList>
            <person name="Aliyu H."/>
            <person name="Gorte O."/>
            <person name="Ochsenreither K."/>
        </authorList>
    </citation>
    <scope>NUCLEOTIDE SEQUENCE [LARGE SCALE GENOMIC DNA]</scope>
    <source>
        <strain evidence="2 3">DSM 27194</strain>
    </source>
</reference>
<feature type="compositionally biased region" description="Acidic residues" evidence="1">
    <location>
        <begin position="174"/>
        <end position="188"/>
    </location>
</feature>
<keyword evidence="3" id="KW-1185">Reference proteome</keyword>
<organism evidence="2 3">
    <name type="scientific">Apiotrichum porosum</name>
    <dbReference type="NCBI Taxonomy" id="105984"/>
    <lineage>
        <taxon>Eukaryota</taxon>
        <taxon>Fungi</taxon>
        <taxon>Dikarya</taxon>
        <taxon>Basidiomycota</taxon>
        <taxon>Agaricomycotina</taxon>
        <taxon>Tremellomycetes</taxon>
        <taxon>Trichosporonales</taxon>
        <taxon>Trichosporonaceae</taxon>
        <taxon>Apiotrichum</taxon>
    </lineage>
</organism>
<feature type="compositionally biased region" description="Basic and acidic residues" evidence="1">
    <location>
        <begin position="315"/>
        <end position="331"/>
    </location>
</feature>
<feature type="region of interest" description="Disordered" evidence="1">
    <location>
        <begin position="237"/>
        <end position="331"/>
    </location>
</feature>
<comment type="caution">
    <text evidence="2">The sequence shown here is derived from an EMBL/GenBank/DDBJ whole genome shotgun (WGS) entry which is preliminary data.</text>
</comment>
<accession>A0A427XDV7</accession>